<feature type="region of interest" description="Disordered" evidence="1">
    <location>
        <begin position="52"/>
        <end position="73"/>
    </location>
</feature>
<feature type="signal peptide" evidence="2">
    <location>
        <begin position="1"/>
        <end position="24"/>
    </location>
</feature>
<evidence type="ECO:0000313" key="3">
    <source>
        <dbReference type="EMBL" id="MFC5514167.1"/>
    </source>
</evidence>
<sequence length="479" mass="51598">MHFPVRLFLSAALLTLASTTAVRAQDSAIPLDLLEDADAFGSLRGSDSLASVDLTLPTETPGTGSNELPTTGRAVRSERVAPIIAEEDEPARPRNRTAGALDASAYDPLGIRLGGFILLPSIELRGGYTSNAAGASTGGPSGVLSVLPDVTLKSEWSRHELNFRFRSSNDFYTDGSVAEKPTVQAEANARIDLPRDWALRLRAGYDYETQSLSSLDYPTGVENPPGVNTYAAGATLDGTLGRAVLQLRSNVVSTEYEDGKAGDVTIPQGDRDNTWVSGAARIGYQVTPVLTPFVEAEISDRSFRQKIDSNGFNRASQGVTLRGGIAYSADPVLSGELAIGWHHERYDDTAFQPLNALTIDANVLWAPTELTKFTLRAATYVEPTTDPNSAGSIVYDVGLKAEHALRRNVTLEADLGWQYQPYQGIDVADTTYEAGFGVTWKINRSAWVVGRLSQEYYQSAQPGGSYPTTTATVGLRLQR</sequence>
<keyword evidence="4" id="KW-1185">Reference proteome</keyword>
<dbReference type="SUPFAM" id="SSF103515">
    <property type="entry name" value="Autotransporter"/>
    <property type="match status" value="1"/>
</dbReference>
<evidence type="ECO:0000313" key="4">
    <source>
        <dbReference type="Proteomes" id="UP001596150"/>
    </source>
</evidence>
<evidence type="ECO:0000256" key="2">
    <source>
        <dbReference type="SAM" id="SignalP"/>
    </source>
</evidence>
<keyword evidence="2" id="KW-0732">Signal</keyword>
<name>A0ABW0PR35_9HYPH</name>
<dbReference type="RefSeq" id="WP_266344797.1">
    <property type="nucleotide sequence ID" value="NZ_JAPKNH010000006.1"/>
</dbReference>
<organism evidence="3 4">
    <name type="scientific">Kaistia terrae</name>
    <dbReference type="NCBI Taxonomy" id="537017"/>
    <lineage>
        <taxon>Bacteria</taxon>
        <taxon>Pseudomonadati</taxon>
        <taxon>Pseudomonadota</taxon>
        <taxon>Alphaproteobacteria</taxon>
        <taxon>Hyphomicrobiales</taxon>
        <taxon>Kaistiaceae</taxon>
        <taxon>Kaistia</taxon>
    </lineage>
</organism>
<dbReference type="Pfam" id="PF10082">
    <property type="entry name" value="BBP2_2"/>
    <property type="match status" value="1"/>
</dbReference>
<comment type="caution">
    <text evidence="3">The sequence shown here is derived from an EMBL/GenBank/DDBJ whole genome shotgun (WGS) entry which is preliminary data.</text>
</comment>
<dbReference type="EMBL" id="JBHSML010000001">
    <property type="protein sequence ID" value="MFC5514167.1"/>
    <property type="molecule type" value="Genomic_DNA"/>
</dbReference>
<dbReference type="InterPro" id="IPR036709">
    <property type="entry name" value="Autotransporte_beta_dom_sf"/>
</dbReference>
<protein>
    <submittedName>
        <fullName evidence="3">Outer membrane beta-barrel protein</fullName>
    </submittedName>
</protein>
<proteinExistence type="predicted"/>
<gene>
    <name evidence="3" type="ORF">ACFPP9_00170</name>
</gene>
<feature type="chain" id="PRO_5046006868" evidence="2">
    <location>
        <begin position="25"/>
        <end position="479"/>
    </location>
</feature>
<dbReference type="InterPro" id="IPR018759">
    <property type="entry name" value="BBP2_2"/>
</dbReference>
<accession>A0ABW0PR35</accession>
<feature type="compositionally biased region" description="Polar residues" evidence="1">
    <location>
        <begin position="57"/>
        <end position="69"/>
    </location>
</feature>
<dbReference type="Proteomes" id="UP001596150">
    <property type="component" value="Unassembled WGS sequence"/>
</dbReference>
<evidence type="ECO:0000256" key="1">
    <source>
        <dbReference type="SAM" id="MobiDB-lite"/>
    </source>
</evidence>
<reference evidence="4" key="1">
    <citation type="journal article" date="2019" name="Int. J. Syst. Evol. Microbiol.">
        <title>The Global Catalogue of Microorganisms (GCM) 10K type strain sequencing project: providing services to taxonomists for standard genome sequencing and annotation.</title>
        <authorList>
            <consortium name="The Broad Institute Genomics Platform"/>
            <consortium name="The Broad Institute Genome Sequencing Center for Infectious Disease"/>
            <person name="Wu L."/>
            <person name="Ma J."/>
        </authorList>
    </citation>
    <scope>NUCLEOTIDE SEQUENCE [LARGE SCALE GENOMIC DNA]</scope>
    <source>
        <strain evidence="4">KACC 12633</strain>
    </source>
</reference>